<dbReference type="GO" id="GO:0033554">
    <property type="term" value="P:cellular response to stress"/>
    <property type="evidence" value="ECO:0007669"/>
    <property type="project" value="TreeGrafter"/>
</dbReference>
<dbReference type="CDD" id="cd03015">
    <property type="entry name" value="PRX_Typ2cys"/>
    <property type="match status" value="1"/>
</dbReference>
<comment type="similarity">
    <text evidence="1">Belongs to the peroxiredoxin family. AhpC/Prx1 subfamily.</text>
</comment>
<protein>
    <recommendedName>
        <fullName evidence="2">thioredoxin-dependent peroxiredoxin</fullName>
        <ecNumber evidence="2">1.11.1.24</ecNumber>
    </recommendedName>
</protein>
<feature type="signal peptide" evidence="10">
    <location>
        <begin position="1"/>
        <end position="19"/>
    </location>
</feature>
<evidence type="ECO:0000256" key="2">
    <source>
        <dbReference type="ARBA" id="ARBA00013017"/>
    </source>
</evidence>
<feature type="chain" id="PRO_5003319586" description="thioredoxin-dependent peroxiredoxin" evidence="10">
    <location>
        <begin position="20"/>
        <end position="305"/>
    </location>
</feature>
<accession>F4PTN9</accession>
<keyword evidence="4" id="KW-0049">Antioxidant</keyword>
<keyword evidence="9" id="KW-0472">Membrane</keyword>
<evidence type="ECO:0000259" key="11">
    <source>
        <dbReference type="PROSITE" id="PS51352"/>
    </source>
</evidence>
<dbReference type="InterPro" id="IPR050217">
    <property type="entry name" value="Peroxiredoxin"/>
</dbReference>
<sequence length="305" mass="34471">MNRLLVVLVVALFVAIASANEFARIRQPAPKFQAQAIVDGKIKTISLDDYKGKYVYLFFYPLDFTFVCPTEISSISERIEEFRKIGCEVLGVSVDSVYTHLAWTNTPRKQGGLGSVSFPLVSDLTHQISKDYGTYMPEDGHSIRGSFIIGTDGVIKQITLNDAQVGRSVDEALRLIKAFQYTDKHVGEVCPVNWKEGDASMIADPVRSLDYFKAVNYDQKQVVVQVEISIYYKFGKTALYRVDVRLRLLFLFAIRIYHIPLMLFPHYLTLMDGPTVYNLFNPPPPFFIAIFLITVVPATLPYGDN</sequence>
<keyword evidence="9" id="KW-1133">Transmembrane helix</keyword>
<dbReference type="Gene3D" id="3.40.30.10">
    <property type="entry name" value="Glutaredoxin"/>
    <property type="match status" value="1"/>
</dbReference>
<dbReference type="KEGG" id="dfa:DFA_01595"/>
<keyword evidence="7" id="KW-0676">Redox-active center</keyword>
<keyword evidence="9" id="KW-0812">Transmembrane</keyword>
<dbReference type="EC" id="1.11.1.24" evidence="2"/>
<gene>
    <name evidence="12" type="ORF">DFA_01595</name>
</gene>
<keyword evidence="6" id="KW-1015">Disulfide bond</keyword>
<dbReference type="InterPro" id="IPR036249">
    <property type="entry name" value="Thioredoxin-like_sf"/>
</dbReference>
<dbReference type="RefSeq" id="XP_004359559.1">
    <property type="nucleotide sequence ID" value="XM_004359502.1"/>
</dbReference>
<dbReference type="OrthoDB" id="10259030at2759"/>
<dbReference type="GO" id="GO:0008379">
    <property type="term" value="F:thioredoxin peroxidase activity"/>
    <property type="evidence" value="ECO:0007669"/>
    <property type="project" value="TreeGrafter"/>
</dbReference>
<dbReference type="InterPro" id="IPR013766">
    <property type="entry name" value="Thioredoxin_domain"/>
</dbReference>
<dbReference type="InterPro" id="IPR019479">
    <property type="entry name" value="Peroxiredoxin_C"/>
</dbReference>
<dbReference type="Pfam" id="PF00578">
    <property type="entry name" value="AhpC-TSA"/>
    <property type="match status" value="1"/>
</dbReference>
<organism evidence="12 13">
    <name type="scientific">Cavenderia fasciculata</name>
    <name type="common">Slime mold</name>
    <name type="synonym">Dictyostelium fasciculatum</name>
    <dbReference type="NCBI Taxonomy" id="261658"/>
    <lineage>
        <taxon>Eukaryota</taxon>
        <taxon>Amoebozoa</taxon>
        <taxon>Evosea</taxon>
        <taxon>Eumycetozoa</taxon>
        <taxon>Dictyostelia</taxon>
        <taxon>Acytosteliales</taxon>
        <taxon>Cavenderiaceae</taxon>
        <taxon>Cavenderia</taxon>
    </lineage>
</organism>
<evidence type="ECO:0000256" key="4">
    <source>
        <dbReference type="ARBA" id="ARBA00022862"/>
    </source>
</evidence>
<dbReference type="InterPro" id="IPR000866">
    <property type="entry name" value="AhpC/TSA"/>
</dbReference>
<dbReference type="EMBL" id="GL883010">
    <property type="protein sequence ID" value="EGG21709.1"/>
    <property type="molecule type" value="Genomic_DNA"/>
</dbReference>
<dbReference type="PANTHER" id="PTHR10681:SF171">
    <property type="entry name" value="PEROXIREDOXIN 4"/>
    <property type="match status" value="1"/>
</dbReference>
<dbReference type="GO" id="GO:0045454">
    <property type="term" value="P:cell redox homeostasis"/>
    <property type="evidence" value="ECO:0007669"/>
    <property type="project" value="TreeGrafter"/>
</dbReference>
<keyword evidence="10" id="KW-0732">Signal</keyword>
<dbReference type="Pfam" id="PF10417">
    <property type="entry name" value="1-cysPrx_C"/>
    <property type="match status" value="1"/>
</dbReference>
<evidence type="ECO:0000256" key="5">
    <source>
        <dbReference type="ARBA" id="ARBA00023002"/>
    </source>
</evidence>
<keyword evidence="13" id="KW-1185">Reference proteome</keyword>
<dbReference type="GO" id="GO:0042744">
    <property type="term" value="P:hydrogen peroxide catabolic process"/>
    <property type="evidence" value="ECO:0007669"/>
    <property type="project" value="TreeGrafter"/>
</dbReference>
<dbReference type="AlphaFoldDB" id="F4PTN9"/>
<dbReference type="GO" id="GO:0006979">
    <property type="term" value="P:response to oxidative stress"/>
    <property type="evidence" value="ECO:0007669"/>
    <property type="project" value="TreeGrafter"/>
</dbReference>
<dbReference type="GeneID" id="14872569"/>
<feature type="transmembrane region" description="Helical" evidence="9">
    <location>
        <begin position="246"/>
        <end position="264"/>
    </location>
</feature>
<evidence type="ECO:0000256" key="3">
    <source>
        <dbReference type="ARBA" id="ARBA00022559"/>
    </source>
</evidence>
<dbReference type="GO" id="GO:0005829">
    <property type="term" value="C:cytosol"/>
    <property type="evidence" value="ECO:0007669"/>
    <property type="project" value="TreeGrafter"/>
</dbReference>
<feature type="domain" description="Thioredoxin" evidence="11">
    <location>
        <begin position="23"/>
        <end position="181"/>
    </location>
</feature>
<keyword evidence="5" id="KW-0560">Oxidoreductase</keyword>
<dbReference type="SUPFAM" id="SSF52833">
    <property type="entry name" value="Thioredoxin-like"/>
    <property type="match status" value="1"/>
</dbReference>
<feature type="transmembrane region" description="Helical" evidence="9">
    <location>
        <begin position="284"/>
        <end position="303"/>
    </location>
</feature>
<name>F4PTN9_CACFS</name>
<evidence type="ECO:0000256" key="9">
    <source>
        <dbReference type="SAM" id="Phobius"/>
    </source>
</evidence>
<evidence type="ECO:0000313" key="13">
    <source>
        <dbReference type="Proteomes" id="UP000007797"/>
    </source>
</evidence>
<evidence type="ECO:0000256" key="7">
    <source>
        <dbReference type="ARBA" id="ARBA00023284"/>
    </source>
</evidence>
<keyword evidence="3" id="KW-0575">Peroxidase</keyword>
<evidence type="ECO:0000256" key="6">
    <source>
        <dbReference type="ARBA" id="ARBA00023157"/>
    </source>
</evidence>
<evidence type="ECO:0000256" key="10">
    <source>
        <dbReference type="SAM" id="SignalP"/>
    </source>
</evidence>
<evidence type="ECO:0000256" key="8">
    <source>
        <dbReference type="ARBA" id="ARBA00049091"/>
    </source>
</evidence>
<evidence type="ECO:0000256" key="1">
    <source>
        <dbReference type="ARBA" id="ARBA00009796"/>
    </source>
</evidence>
<dbReference type="FunFam" id="3.40.30.10:FF:000003">
    <property type="entry name" value="Peroxiredoxin 1"/>
    <property type="match status" value="1"/>
</dbReference>
<evidence type="ECO:0000313" key="12">
    <source>
        <dbReference type="EMBL" id="EGG21709.1"/>
    </source>
</evidence>
<dbReference type="Proteomes" id="UP000007797">
    <property type="component" value="Unassembled WGS sequence"/>
</dbReference>
<dbReference type="PANTHER" id="PTHR10681">
    <property type="entry name" value="THIOREDOXIN PEROXIDASE"/>
    <property type="match status" value="1"/>
</dbReference>
<comment type="catalytic activity">
    <reaction evidence="8">
        <text>a hydroperoxide + [thioredoxin]-dithiol = an alcohol + [thioredoxin]-disulfide + H2O</text>
        <dbReference type="Rhea" id="RHEA:62620"/>
        <dbReference type="Rhea" id="RHEA-COMP:10698"/>
        <dbReference type="Rhea" id="RHEA-COMP:10700"/>
        <dbReference type="ChEBI" id="CHEBI:15377"/>
        <dbReference type="ChEBI" id="CHEBI:29950"/>
        <dbReference type="ChEBI" id="CHEBI:30879"/>
        <dbReference type="ChEBI" id="CHEBI:35924"/>
        <dbReference type="ChEBI" id="CHEBI:50058"/>
        <dbReference type="EC" id="1.11.1.24"/>
    </reaction>
</comment>
<dbReference type="STRING" id="1054147.F4PTN9"/>
<proteinExistence type="inferred from homology"/>
<reference evidence="13" key="1">
    <citation type="journal article" date="2011" name="Genome Res.">
        <title>Phylogeny-wide analysis of social amoeba genomes highlights ancient origins for complex intercellular communication.</title>
        <authorList>
            <person name="Heidel A.J."/>
            <person name="Lawal H.M."/>
            <person name="Felder M."/>
            <person name="Schilde C."/>
            <person name="Helps N.R."/>
            <person name="Tunggal B."/>
            <person name="Rivero F."/>
            <person name="John U."/>
            <person name="Schleicher M."/>
            <person name="Eichinger L."/>
            <person name="Platzer M."/>
            <person name="Noegel A.A."/>
            <person name="Schaap P."/>
            <person name="Gloeckner G."/>
        </authorList>
    </citation>
    <scope>NUCLEOTIDE SEQUENCE [LARGE SCALE GENOMIC DNA]</scope>
    <source>
        <strain evidence="13">SH3</strain>
    </source>
</reference>
<dbReference type="PROSITE" id="PS51352">
    <property type="entry name" value="THIOREDOXIN_2"/>
    <property type="match status" value="1"/>
</dbReference>